<keyword evidence="4" id="KW-1185">Reference proteome</keyword>
<keyword evidence="1" id="KW-1133">Transmembrane helix</keyword>
<evidence type="ECO:0000313" key="4">
    <source>
        <dbReference type="Proteomes" id="UP000276437"/>
    </source>
</evidence>
<dbReference type="Pfam" id="PF10080">
    <property type="entry name" value="FtrD-like"/>
    <property type="match status" value="1"/>
</dbReference>
<evidence type="ECO:0000259" key="2">
    <source>
        <dbReference type="Pfam" id="PF10080"/>
    </source>
</evidence>
<feature type="transmembrane region" description="Helical" evidence="1">
    <location>
        <begin position="267"/>
        <end position="289"/>
    </location>
</feature>
<dbReference type="AlphaFoldDB" id="A0A348AHW2"/>
<dbReference type="Proteomes" id="UP000276437">
    <property type="component" value="Chromosome"/>
</dbReference>
<feature type="transmembrane region" description="Helical" evidence="1">
    <location>
        <begin position="6"/>
        <end position="25"/>
    </location>
</feature>
<evidence type="ECO:0000313" key="3">
    <source>
        <dbReference type="EMBL" id="BBB90660.1"/>
    </source>
</evidence>
<protein>
    <recommendedName>
        <fullName evidence="2">Membrane iron-sulfur containing protein FtrD-like domain-containing protein</fullName>
    </recommendedName>
</protein>
<feature type="transmembrane region" description="Helical" evidence="1">
    <location>
        <begin position="100"/>
        <end position="118"/>
    </location>
</feature>
<name>A0A348AHW2_9FIRM</name>
<reference evidence="3 4" key="1">
    <citation type="journal article" date="2018" name="Int. J. Syst. Evol. Microbiol.">
        <title>Methylomusa anaerophila gen. nov., sp. nov., an anaerobic methanol-utilizing bacterium isolated from a microbial fuel cell.</title>
        <authorList>
            <person name="Amano N."/>
            <person name="Yamamuro A."/>
            <person name="Miyahara M."/>
            <person name="Kouzuma A."/>
            <person name="Abe T."/>
            <person name="Watanabe K."/>
        </authorList>
    </citation>
    <scope>NUCLEOTIDE SEQUENCE [LARGE SCALE GENOMIC DNA]</scope>
    <source>
        <strain evidence="3 4">MMFC1</strain>
    </source>
</reference>
<evidence type="ECO:0000256" key="1">
    <source>
        <dbReference type="SAM" id="Phobius"/>
    </source>
</evidence>
<gene>
    <name evidence="3" type="ORF">MAMMFC1_01321</name>
</gene>
<dbReference type="RefSeq" id="WP_126307502.1">
    <property type="nucleotide sequence ID" value="NZ_AP018449.1"/>
</dbReference>
<accession>A0A348AHW2</accession>
<sequence length="415" mass="45083">MLQYLIPVLQNLAAICIPLALLFALTGQRPGERVTKWFWRGVVFGSAGALAVVLMEWYTVWINRELYELGIQGVALIGEVLLLLYGWLGYWRRKLYAGGWLPRGVAFLVPVALLFYRGPDVLLVPANGLVMATTWASSELWLQIAGCLLGMGLAVLAAVAVLRVAFPLPPVTVLGVATGSFLTVMAQQTVSVVQVMLVRGLVPMKQWLLAVMVPLINGLDWFFYALLVSTLVLAVALLLRRSGAVDPDLNPAKQRKIRATERNRRRWGAVAGTNLLCILLLTSVGKAYVDQKVELSPAVPVTAEQDEVRVPLTTAGDGHLHRFVYTASNGKPVRFIIIKKSGSAYGVGLDACDICGPTGYYEREGQVVCKLCDVVMNTATIGFTGGCNPVPLAHKVDGGTLVVPVTALEKEKERF</sequence>
<feature type="domain" description="Membrane iron-sulfur containing protein FtrD-like" evidence="2">
    <location>
        <begin position="317"/>
        <end position="415"/>
    </location>
</feature>
<feature type="transmembrane region" description="Helical" evidence="1">
    <location>
        <begin position="37"/>
        <end position="57"/>
    </location>
</feature>
<feature type="transmembrane region" description="Helical" evidence="1">
    <location>
        <begin position="140"/>
        <end position="166"/>
    </location>
</feature>
<dbReference type="OrthoDB" id="9792533at2"/>
<dbReference type="InterPro" id="IPR018758">
    <property type="entry name" value="FtrD-like"/>
</dbReference>
<organism evidence="3 4">
    <name type="scientific">Methylomusa anaerophila</name>
    <dbReference type="NCBI Taxonomy" id="1930071"/>
    <lineage>
        <taxon>Bacteria</taxon>
        <taxon>Bacillati</taxon>
        <taxon>Bacillota</taxon>
        <taxon>Negativicutes</taxon>
        <taxon>Selenomonadales</taxon>
        <taxon>Sporomusaceae</taxon>
        <taxon>Methylomusa</taxon>
    </lineage>
</organism>
<dbReference type="KEGG" id="mana:MAMMFC1_01321"/>
<keyword evidence="1" id="KW-0472">Membrane</keyword>
<dbReference type="EMBL" id="AP018449">
    <property type="protein sequence ID" value="BBB90660.1"/>
    <property type="molecule type" value="Genomic_DNA"/>
</dbReference>
<keyword evidence="1" id="KW-0812">Transmembrane</keyword>
<proteinExistence type="predicted"/>
<feature type="transmembrane region" description="Helical" evidence="1">
    <location>
        <begin position="173"/>
        <end position="201"/>
    </location>
</feature>
<feature type="transmembrane region" description="Helical" evidence="1">
    <location>
        <begin position="69"/>
        <end position="88"/>
    </location>
</feature>
<feature type="transmembrane region" description="Helical" evidence="1">
    <location>
        <begin position="221"/>
        <end position="239"/>
    </location>
</feature>